<accession>A0ABM8AY99</accession>
<organism evidence="1 2">
    <name type="scientific">Pseudodesulfovibrio nedwellii</name>
    <dbReference type="NCBI Taxonomy" id="2973072"/>
    <lineage>
        <taxon>Bacteria</taxon>
        <taxon>Pseudomonadati</taxon>
        <taxon>Thermodesulfobacteriota</taxon>
        <taxon>Desulfovibrionia</taxon>
        <taxon>Desulfovibrionales</taxon>
        <taxon>Desulfovibrionaceae</taxon>
    </lineage>
</organism>
<name>A0ABM8AY99_9BACT</name>
<sequence>MWRDECSDRYEIEPQELKKDCDVKAGCIIATKGPPKKAYDEWTFKKSYTD</sequence>
<keyword evidence="2" id="KW-1185">Reference proteome</keyword>
<reference evidence="1 2" key="1">
    <citation type="submission" date="2022-08" db="EMBL/GenBank/DDBJ databases">
        <title>Genome Sequence of the sulphate-reducing bacterium, Pseudodesulfovibrio sp. SYK.</title>
        <authorList>
            <person name="Kondo R."/>
            <person name="Kataoka T."/>
        </authorList>
    </citation>
    <scope>NUCLEOTIDE SEQUENCE [LARGE SCALE GENOMIC DNA]</scope>
    <source>
        <strain evidence="1 2">SYK</strain>
    </source>
</reference>
<gene>
    <name evidence="1" type="ORF">SYK_06380</name>
</gene>
<evidence type="ECO:0000313" key="1">
    <source>
        <dbReference type="EMBL" id="BDQ36278.1"/>
    </source>
</evidence>
<proteinExistence type="predicted"/>
<protein>
    <submittedName>
        <fullName evidence="1">Uncharacterized protein</fullName>
    </submittedName>
</protein>
<evidence type="ECO:0000313" key="2">
    <source>
        <dbReference type="Proteomes" id="UP001317742"/>
    </source>
</evidence>
<dbReference type="EMBL" id="AP026709">
    <property type="protein sequence ID" value="BDQ36278.1"/>
    <property type="molecule type" value="Genomic_DNA"/>
</dbReference>
<dbReference type="Proteomes" id="UP001317742">
    <property type="component" value="Chromosome"/>
</dbReference>